<evidence type="ECO:0000256" key="1">
    <source>
        <dbReference type="SAM" id="MobiDB-lite"/>
    </source>
</evidence>
<feature type="region of interest" description="Disordered" evidence="1">
    <location>
        <begin position="140"/>
        <end position="167"/>
    </location>
</feature>
<evidence type="ECO:0000313" key="2">
    <source>
        <dbReference type="EMBL" id="CAK0850546.1"/>
    </source>
</evidence>
<evidence type="ECO:0000313" key="3">
    <source>
        <dbReference type="Proteomes" id="UP001189429"/>
    </source>
</evidence>
<proteinExistence type="predicted"/>
<keyword evidence="3" id="KW-1185">Reference proteome</keyword>
<sequence>MGAEATTTLATGLVGDPALDFHDDYRGGACLDRRPARTTTLELDGIVQPVSDSVVDRRRWAFIVRGAWRHAAPIHVKEARTQLLGLIRASRSTRMHGHRIGSLGDNMSALLSFEKGRARDSALRQLCRVASARQIATDIQRRQRHVETDRNPTDHDSRAADQGEVLPGRPQWGPPGALAAIEAFCEIFAGCARLTAALGDSGLLATTPLDLANGPRFDILDYRVFRALASWICAWKLWRVHFGTPCIAWGQATGAARHRHRRQGLQLARRTLDLMRLCRDFNVHWSLENPASLQLFPCAPLASFISSTDSVNILVHYCQYGCTYQKPTLIVSDHRDLAAIGRVCPGGHRREIFEGKVSVAVNGSIQSRWKTSLAGAYLPAL</sequence>
<reference evidence="2" key="1">
    <citation type="submission" date="2023-10" db="EMBL/GenBank/DDBJ databases">
        <authorList>
            <person name="Chen Y."/>
            <person name="Shah S."/>
            <person name="Dougan E. K."/>
            <person name="Thang M."/>
            <person name="Chan C."/>
        </authorList>
    </citation>
    <scope>NUCLEOTIDE SEQUENCE [LARGE SCALE GENOMIC DNA]</scope>
</reference>
<feature type="compositionally biased region" description="Basic and acidic residues" evidence="1">
    <location>
        <begin position="140"/>
        <end position="161"/>
    </location>
</feature>
<gene>
    <name evidence="2" type="ORF">PCOR1329_LOCUS42938</name>
</gene>
<protein>
    <submittedName>
        <fullName evidence="2">Uncharacterized protein</fullName>
    </submittedName>
</protein>
<name>A0ABN9TW82_9DINO</name>
<organism evidence="2 3">
    <name type="scientific">Prorocentrum cordatum</name>
    <dbReference type="NCBI Taxonomy" id="2364126"/>
    <lineage>
        <taxon>Eukaryota</taxon>
        <taxon>Sar</taxon>
        <taxon>Alveolata</taxon>
        <taxon>Dinophyceae</taxon>
        <taxon>Prorocentrales</taxon>
        <taxon>Prorocentraceae</taxon>
        <taxon>Prorocentrum</taxon>
    </lineage>
</organism>
<feature type="non-terminal residue" evidence="2">
    <location>
        <position position="381"/>
    </location>
</feature>
<accession>A0ABN9TW82</accession>
<dbReference type="Proteomes" id="UP001189429">
    <property type="component" value="Unassembled WGS sequence"/>
</dbReference>
<comment type="caution">
    <text evidence="2">The sequence shown here is derived from an EMBL/GenBank/DDBJ whole genome shotgun (WGS) entry which is preliminary data.</text>
</comment>
<dbReference type="EMBL" id="CAUYUJ010015161">
    <property type="protein sequence ID" value="CAK0850546.1"/>
    <property type="molecule type" value="Genomic_DNA"/>
</dbReference>